<name>A0AAW2G8Z9_9HYME</name>
<dbReference type="AlphaFoldDB" id="A0AAW2G8Z9"/>
<evidence type="ECO:0000313" key="3">
    <source>
        <dbReference type="Proteomes" id="UP001430953"/>
    </source>
</evidence>
<keyword evidence="3" id="KW-1185">Reference proteome</keyword>
<evidence type="ECO:0000256" key="1">
    <source>
        <dbReference type="SAM" id="MobiDB-lite"/>
    </source>
</evidence>
<comment type="caution">
    <text evidence="2">The sequence shown here is derived from an EMBL/GenBank/DDBJ whole genome shotgun (WGS) entry which is preliminary data.</text>
</comment>
<accession>A0AAW2G8Z9</accession>
<gene>
    <name evidence="2" type="ORF">PUN28_006385</name>
</gene>
<dbReference type="EMBL" id="JADYXP020000005">
    <property type="protein sequence ID" value="KAL0124498.1"/>
    <property type="molecule type" value="Genomic_DNA"/>
</dbReference>
<sequence length="54" mass="6698">MSYFYELRERETERERERERTVGEKYLRPRIPRSERKATDSIYCLENSPNEEKA</sequence>
<protein>
    <submittedName>
        <fullName evidence="2">Uncharacterized protein</fullName>
    </submittedName>
</protein>
<reference evidence="2 3" key="1">
    <citation type="submission" date="2023-03" db="EMBL/GenBank/DDBJ databases">
        <title>High recombination rates correlate with genetic variation in Cardiocondyla obscurior ants.</title>
        <authorList>
            <person name="Errbii M."/>
        </authorList>
    </citation>
    <scope>NUCLEOTIDE SEQUENCE [LARGE SCALE GENOMIC DNA]</scope>
    <source>
        <strain evidence="2">Alpha-2009</strain>
        <tissue evidence="2">Whole body</tissue>
    </source>
</reference>
<dbReference type="Proteomes" id="UP001430953">
    <property type="component" value="Unassembled WGS sequence"/>
</dbReference>
<proteinExistence type="predicted"/>
<organism evidence="2 3">
    <name type="scientific">Cardiocondyla obscurior</name>
    <dbReference type="NCBI Taxonomy" id="286306"/>
    <lineage>
        <taxon>Eukaryota</taxon>
        <taxon>Metazoa</taxon>
        <taxon>Ecdysozoa</taxon>
        <taxon>Arthropoda</taxon>
        <taxon>Hexapoda</taxon>
        <taxon>Insecta</taxon>
        <taxon>Pterygota</taxon>
        <taxon>Neoptera</taxon>
        <taxon>Endopterygota</taxon>
        <taxon>Hymenoptera</taxon>
        <taxon>Apocrita</taxon>
        <taxon>Aculeata</taxon>
        <taxon>Formicoidea</taxon>
        <taxon>Formicidae</taxon>
        <taxon>Myrmicinae</taxon>
        <taxon>Cardiocondyla</taxon>
    </lineage>
</organism>
<feature type="region of interest" description="Disordered" evidence="1">
    <location>
        <begin position="1"/>
        <end position="22"/>
    </location>
</feature>
<evidence type="ECO:0000313" key="2">
    <source>
        <dbReference type="EMBL" id="KAL0124498.1"/>
    </source>
</evidence>